<feature type="domain" description="GmrSD restriction endonucleases C-terminal" evidence="2">
    <location>
        <begin position="488"/>
        <end position="598"/>
    </location>
</feature>
<dbReference type="PANTHER" id="PTHR35149">
    <property type="entry name" value="SLL5132 PROTEIN"/>
    <property type="match status" value="1"/>
</dbReference>
<evidence type="ECO:0008006" key="5">
    <source>
        <dbReference type="Google" id="ProtNLM"/>
    </source>
</evidence>
<reference evidence="3 4" key="1">
    <citation type="submission" date="2016-01" db="EMBL/GenBank/DDBJ databases">
        <title>Amycolatopsis coloradensis genome sequencing and assembly.</title>
        <authorList>
            <person name="Mayilraj S."/>
        </authorList>
    </citation>
    <scope>NUCLEOTIDE SEQUENCE [LARGE SCALE GENOMIC DNA]</scope>
    <source>
        <strain evidence="3 4">DSM 44225</strain>
    </source>
</reference>
<dbReference type="OrthoDB" id="9798761at2"/>
<keyword evidence="4" id="KW-1185">Reference proteome</keyword>
<feature type="domain" description="GmrSD restriction endonucleases N-terminal" evidence="1">
    <location>
        <begin position="29"/>
        <end position="249"/>
    </location>
</feature>
<dbReference type="PANTHER" id="PTHR35149:SF1">
    <property type="entry name" value="DUF5655 DOMAIN-CONTAINING PROTEIN"/>
    <property type="match status" value="1"/>
</dbReference>
<sequence>MTEASSSVELIPIKSQTRTIQTCFQHCLYEVPNFQRPYSWSSDQLEDFWNDVVLAQGDFFFGSTVTWVSEKRDLFNDTYSIIDGQQRLTTSAIALSVVRDSFLKISEKAAAIGDSETSEAAKKQENATQKYLISADDDDNLYPVIKRPEEMFYEVIQNPSAIPSNAKWNRSAERIGEAREFFEDRVTHALIELSSGDQIELLKSIRGNLLKARVIQVELTSEEDGFLIFETLNTRGTDLRISDLVKNLLIRRSASNPPDRKAIADRWDRLVDKVQDGRISIDVVDRFIWQSWNSRRTAVKEPELFKAISSRLGSESCKHISYLEELEMDTATYEWLEYEDVQVQPKVKGVRNALSVPDFVDSVRALAIFNVSVANSTVLAIARKYQETQLVKESQLIEVMRLVENFHFQFTALTNSGSTGGTRGRYNRFAVRLEAATTKAQVSEAIADLRTRLRASLPSRERAKATFQKLFYAPSLQLNQAQKIRARKIFIAYVLMAFAKAERLVPAGQNLASWSIEHIKPQAMGTNDSQDLVYSIGNLTLLTSEFNNSLGDSGLPKKVEALQKSHVYLDSELLSWTEGEAQFPSDEQISKRSAQLATEALDRVWSL</sequence>
<gene>
    <name evidence="3" type="ORF">BS329_06465</name>
</gene>
<dbReference type="InterPro" id="IPR011089">
    <property type="entry name" value="GmrSD_C"/>
</dbReference>
<dbReference type="Pfam" id="PF07510">
    <property type="entry name" value="GmrSD_C"/>
    <property type="match status" value="1"/>
</dbReference>
<dbReference type="RefSeq" id="WP_076156486.1">
    <property type="nucleotide sequence ID" value="NZ_JBEZVB010000045.1"/>
</dbReference>
<evidence type="ECO:0000313" key="4">
    <source>
        <dbReference type="Proteomes" id="UP000187486"/>
    </source>
</evidence>
<proteinExistence type="predicted"/>
<dbReference type="EMBL" id="MQUQ01000003">
    <property type="protein sequence ID" value="OLZ55612.1"/>
    <property type="molecule type" value="Genomic_DNA"/>
</dbReference>
<protein>
    <recommendedName>
        <fullName evidence="5">DUF262 domain-containing protein</fullName>
    </recommendedName>
</protein>
<evidence type="ECO:0000313" key="3">
    <source>
        <dbReference type="EMBL" id="OLZ55612.1"/>
    </source>
</evidence>
<dbReference type="AlphaFoldDB" id="A0A1R0L138"/>
<dbReference type="InterPro" id="IPR004919">
    <property type="entry name" value="GmrSD_N"/>
</dbReference>
<dbReference type="STRING" id="76021.BS329_06465"/>
<dbReference type="Pfam" id="PF03235">
    <property type="entry name" value="GmrSD_N"/>
    <property type="match status" value="1"/>
</dbReference>
<name>A0A1R0L138_9PSEU</name>
<accession>A0A1R0L138</accession>
<evidence type="ECO:0000259" key="1">
    <source>
        <dbReference type="Pfam" id="PF03235"/>
    </source>
</evidence>
<organism evidence="3 4">
    <name type="scientific">Amycolatopsis coloradensis</name>
    <dbReference type="NCBI Taxonomy" id="76021"/>
    <lineage>
        <taxon>Bacteria</taxon>
        <taxon>Bacillati</taxon>
        <taxon>Actinomycetota</taxon>
        <taxon>Actinomycetes</taxon>
        <taxon>Pseudonocardiales</taxon>
        <taxon>Pseudonocardiaceae</taxon>
        <taxon>Amycolatopsis</taxon>
    </lineage>
</organism>
<dbReference type="Proteomes" id="UP000187486">
    <property type="component" value="Unassembled WGS sequence"/>
</dbReference>
<comment type="caution">
    <text evidence="3">The sequence shown here is derived from an EMBL/GenBank/DDBJ whole genome shotgun (WGS) entry which is preliminary data.</text>
</comment>
<evidence type="ECO:0000259" key="2">
    <source>
        <dbReference type="Pfam" id="PF07510"/>
    </source>
</evidence>